<keyword evidence="3" id="KW-1185">Reference proteome</keyword>
<proteinExistence type="predicted"/>
<dbReference type="Proteomes" id="UP000576209">
    <property type="component" value="Unassembled WGS sequence"/>
</dbReference>
<evidence type="ECO:0000313" key="3">
    <source>
        <dbReference type="Proteomes" id="UP000576209"/>
    </source>
</evidence>
<evidence type="ECO:0000313" key="2">
    <source>
        <dbReference type="EMBL" id="MBB4078798.1"/>
    </source>
</evidence>
<evidence type="ECO:0000256" key="1">
    <source>
        <dbReference type="SAM" id="Phobius"/>
    </source>
</evidence>
<reference evidence="2 3" key="1">
    <citation type="submission" date="2020-08" db="EMBL/GenBank/DDBJ databases">
        <title>Genomic Encyclopedia of Type Strains, Phase IV (KMG-IV): sequencing the most valuable type-strain genomes for metagenomic binning, comparative biology and taxonomic classification.</title>
        <authorList>
            <person name="Goeker M."/>
        </authorList>
    </citation>
    <scope>NUCLEOTIDE SEQUENCE [LARGE SCALE GENOMIC DNA]</scope>
    <source>
        <strain evidence="2 3">DSM 105137</strain>
    </source>
</reference>
<sequence length="55" mass="6901">MGRQSTRHRYRTRGQKNRQVARAVRFALLGLLIFFIFLVIKNWDKWWAYYKTYLY</sequence>
<dbReference type="RefSeq" id="WP_183495041.1">
    <property type="nucleotide sequence ID" value="NZ_JACIFF010000003.1"/>
</dbReference>
<name>A0A840E9T2_9BACT</name>
<feature type="transmembrane region" description="Helical" evidence="1">
    <location>
        <begin position="20"/>
        <end position="40"/>
    </location>
</feature>
<dbReference type="AlphaFoldDB" id="A0A840E9T2"/>
<accession>A0A840E9T2</accession>
<gene>
    <name evidence="2" type="ORF">GGR28_001415</name>
</gene>
<dbReference type="EMBL" id="JACIFF010000003">
    <property type="protein sequence ID" value="MBB4078798.1"/>
    <property type="molecule type" value="Genomic_DNA"/>
</dbReference>
<protein>
    <submittedName>
        <fullName evidence="2">Putative membrane protein</fullName>
    </submittedName>
</protein>
<organism evidence="2 3">
    <name type="scientific">Neolewinella aquimaris</name>
    <dbReference type="NCBI Taxonomy" id="1835722"/>
    <lineage>
        <taxon>Bacteria</taxon>
        <taxon>Pseudomonadati</taxon>
        <taxon>Bacteroidota</taxon>
        <taxon>Saprospiria</taxon>
        <taxon>Saprospirales</taxon>
        <taxon>Lewinellaceae</taxon>
        <taxon>Neolewinella</taxon>
    </lineage>
</organism>
<comment type="caution">
    <text evidence="2">The sequence shown here is derived from an EMBL/GenBank/DDBJ whole genome shotgun (WGS) entry which is preliminary data.</text>
</comment>
<keyword evidence="1" id="KW-1133">Transmembrane helix</keyword>
<keyword evidence="1" id="KW-0472">Membrane</keyword>
<keyword evidence="1" id="KW-0812">Transmembrane</keyword>